<dbReference type="AlphaFoldDB" id="A0A543AWC9"/>
<sequence>MRMGLLVAVMTAALAFAGGCGDSGRSSAEAWAGSVCEALEPWMNQIDELTGAANRAMTPDSSPTDAKAELLELLSGAAMASQTALDSVIAAGVPDVAEGREVADRFADSLAGTRDAYQAAHDDLSALDPQDPGFYEEVARVMTELVDAYGSVPQVAELNSVELSEAFASVPECQ</sequence>
<evidence type="ECO:0000313" key="2">
    <source>
        <dbReference type="EMBL" id="TQL76873.1"/>
    </source>
</evidence>
<dbReference type="EMBL" id="VFOW01000001">
    <property type="protein sequence ID" value="TQL76873.1"/>
    <property type="molecule type" value="Genomic_DNA"/>
</dbReference>
<feature type="signal peptide" evidence="1">
    <location>
        <begin position="1"/>
        <end position="17"/>
    </location>
</feature>
<accession>A0A543AWC9</accession>
<dbReference type="Proteomes" id="UP000317043">
    <property type="component" value="Unassembled WGS sequence"/>
</dbReference>
<organism evidence="2 3">
    <name type="scientific">Stackebrandtia endophytica</name>
    <dbReference type="NCBI Taxonomy" id="1496996"/>
    <lineage>
        <taxon>Bacteria</taxon>
        <taxon>Bacillati</taxon>
        <taxon>Actinomycetota</taxon>
        <taxon>Actinomycetes</taxon>
        <taxon>Glycomycetales</taxon>
        <taxon>Glycomycetaceae</taxon>
        <taxon>Stackebrandtia</taxon>
    </lineage>
</organism>
<reference evidence="2 3" key="1">
    <citation type="submission" date="2019-06" db="EMBL/GenBank/DDBJ databases">
        <title>Sequencing the genomes of 1000 actinobacteria strains.</title>
        <authorList>
            <person name="Klenk H.-P."/>
        </authorList>
    </citation>
    <scope>NUCLEOTIDE SEQUENCE [LARGE SCALE GENOMIC DNA]</scope>
    <source>
        <strain evidence="2 3">DSM 45928</strain>
    </source>
</reference>
<evidence type="ECO:0000256" key="1">
    <source>
        <dbReference type="SAM" id="SignalP"/>
    </source>
</evidence>
<evidence type="ECO:0008006" key="4">
    <source>
        <dbReference type="Google" id="ProtNLM"/>
    </source>
</evidence>
<keyword evidence="1" id="KW-0732">Signal</keyword>
<protein>
    <recommendedName>
        <fullName evidence="4">Lipoprotein</fullName>
    </recommendedName>
</protein>
<keyword evidence="3" id="KW-1185">Reference proteome</keyword>
<dbReference type="InParanoid" id="A0A543AWC9"/>
<dbReference type="PROSITE" id="PS51257">
    <property type="entry name" value="PROKAR_LIPOPROTEIN"/>
    <property type="match status" value="1"/>
</dbReference>
<feature type="chain" id="PRO_5039300015" description="Lipoprotein" evidence="1">
    <location>
        <begin position="18"/>
        <end position="174"/>
    </location>
</feature>
<dbReference type="OrthoDB" id="3402071at2"/>
<comment type="caution">
    <text evidence="2">The sequence shown here is derived from an EMBL/GenBank/DDBJ whole genome shotgun (WGS) entry which is preliminary data.</text>
</comment>
<name>A0A543AWC9_9ACTN</name>
<proteinExistence type="predicted"/>
<gene>
    <name evidence="2" type="ORF">FB566_2415</name>
</gene>
<evidence type="ECO:0000313" key="3">
    <source>
        <dbReference type="Proteomes" id="UP000317043"/>
    </source>
</evidence>
<dbReference type="RefSeq" id="WP_142038935.1">
    <property type="nucleotide sequence ID" value="NZ_JBHTGS010000001.1"/>
</dbReference>